<dbReference type="CDD" id="cd00616">
    <property type="entry name" value="AHBA_syn"/>
    <property type="match status" value="1"/>
</dbReference>
<dbReference type="InterPro" id="IPR015424">
    <property type="entry name" value="PyrdxlP-dep_Trfase"/>
</dbReference>
<dbReference type="OrthoDB" id="9810913at2"/>
<comment type="similarity">
    <text evidence="2 5">Belongs to the DegT/DnrJ/EryC1 family.</text>
</comment>
<dbReference type="InterPro" id="IPR015421">
    <property type="entry name" value="PyrdxlP-dep_Trfase_major"/>
</dbReference>
<organism evidence="6 7">
    <name type="scientific">Persicimonas caeni</name>
    <dbReference type="NCBI Taxonomy" id="2292766"/>
    <lineage>
        <taxon>Bacteria</taxon>
        <taxon>Deltaproteobacteria</taxon>
        <taxon>Bradymonadales</taxon>
        <taxon>Bradymonadaceae</taxon>
        <taxon>Persicimonas</taxon>
    </lineage>
</organism>
<proteinExistence type="inferred from homology"/>
<dbReference type="Pfam" id="PF01041">
    <property type="entry name" value="DegT_DnrJ_EryC1"/>
    <property type="match status" value="1"/>
</dbReference>
<accession>A0A4Y6PTQ6</accession>
<dbReference type="RefSeq" id="WP_141198194.1">
    <property type="nucleotide sequence ID" value="NZ_CP041186.1"/>
</dbReference>
<evidence type="ECO:0000256" key="1">
    <source>
        <dbReference type="ARBA" id="ARBA00022898"/>
    </source>
</evidence>
<dbReference type="GO" id="GO:0030170">
    <property type="term" value="F:pyridoxal phosphate binding"/>
    <property type="evidence" value="ECO:0007669"/>
    <property type="project" value="UniProtKB-ARBA"/>
</dbReference>
<evidence type="ECO:0000313" key="7">
    <source>
        <dbReference type="Proteomes" id="UP000315995"/>
    </source>
</evidence>
<feature type="active site" description="Proton acceptor" evidence="3">
    <location>
        <position position="186"/>
    </location>
</feature>
<dbReference type="AlphaFoldDB" id="A0A4Y6PTQ6"/>
<dbReference type="GO" id="GO:0008483">
    <property type="term" value="F:transaminase activity"/>
    <property type="evidence" value="ECO:0007669"/>
    <property type="project" value="UniProtKB-KW"/>
</dbReference>
<dbReference type="Gene3D" id="3.90.1150.10">
    <property type="entry name" value="Aspartate Aminotransferase, domain 1"/>
    <property type="match status" value="1"/>
</dbReference>
<protein>
    <submittedName>
        <fullName evidence="6">DegT/DnrJ/EryC1/StrS family aminotransferase</fullName>
    </submittedName>
</protein>
<evidence type="ECO:0000256" key="2">
    <source>
        <dbReference type="ARBA" id="ARBA00037999"/>
    </source>
</evidence>
<dbReference type="FunFam" id="3.40.640.10:FF:000089">
    <property type="entry name" value="Aminotransferase, DegT/DnrJ/EryC1/StrS family"/>
    <property type="match status" value="1"/>
</dbReference>
<keyword evidence="6" id="KW-0032">Aminotransferase</keyword>
<evidence type="ECO:0000256" key="3">
    <source>
        <dbReference type="PIRSR" id="PIRSR000390-1"/>
    </source>
</evidence>
<dbReference type="PANTHER" id="PTHR30244:SF36">
    <property type="entry name" value="3-OXO-GLUCOSE-6-PHOSPHATE:GLUTAMATE AMINOTRANSFERASE"/>
    <property type="match status" value="1"/>
</dbReference>
<dbReference type="EMBL" id="CP041186">
    <property type="protein sequence ID" value="QDG51714.1"/>
    <property type="molecule type" value="Genomic_DNA"/>
</dbReference>
<accession>A0A5B8Y4S2</accession>
<dbReference type="SUPFAM" id="SSF53383">
    <property type="entry name" value="PLP-dependent transferases"/>
    <property type="match status" value="1"/>
</dbReference>
<dbReference type="PANTHER" id="PTHR30244">
    <property type="entry name" value="TRANSAMINASE"/>
    <property type="match status" value="1"/>
</dbReference>
<dbReference type="GO" id="GO:0000271">
    <property type="term" value="P:polysaccharide biosynthetic process"/>
    <property type="evidence" value="ECO:0007669"/>
    <property type="project" value="TreeGrafter"/>
</dbReference>
<sequence length="361" mass="38729">MTIPFIDLHAQHQPIRAEIDRAIAEVLDSGQFIRGPFVRRFEEKVAEYVGVKHAIGVSSGTDALLASLMALGVGPGDEVITTPFTFCASAECILRVGAEPVFVDIDPATFNLDAGLVTEAVTDRTRAILPVHLFGQCCDMDAIMDVARAHDLFVVEDCAQAMGAKYRGQQAGSMGDVGCFSFFPTKNLGGVGDGGMITCDDDALAERIRVVCSHGCAEKYDQVMAGGNFRLDAIQAAVLDVKLEHLNEWIGVRRQNARAYDEALAGVEGVVTPVEAEGCWHTYNQYTVRVDDREAVCGRLKDAGVGFGVYYRKGLQAQAAYEGVRCVPEGLGVTEMVCGEVVSLPVGGEQIAVDLVARTMS</sequence>
<name>A0A4Y6PTQ6_PERCE</name>
<evidence type="ECO:0000256" key="5">
    <source>
        <dbReference type="RuleBase" id="RU004508"/>
    </source>
</evidence>
<keyword evidence="7" id="KW-1185">Reference proteome</keyword>
<dbReference type="Proteomes" id="UP000315995">
    <property type="component" value="Chromosome"/>
</dbReference>
<feature type="modified residue" description="N6-(pyridoxal phosphate)lysine" evidence="4">
    <location>
        <position position="186"/>
    </location>
</feature>
<reference evidence="6 7" key="1">
    <citation type="submission" date="2019-06" db="EMBL/GenBank/DDBJ databases">
        <title>Persicimonas caeni gen. nov., sp. nov., a predatory bacterium isolated from solar saltern.</title>
        <authorList>
            <person name="Wang S."/>
        </authorList>
    </citation>
    <scope>NUCLEOTIDE SEQUENCE [LARGE SCALE GENOMIC DNA]</scope>
    <source>
        <strain evidence="6 7">YN101</strain>
    </source>
</reference>
<dbReference type="InterPro" id="IPR000653">
    <property type="entry name" value="DegT/StrS_aminotransferase"/>
</dbReference>
<keyword evidence="6" id="KW-0808">Transferase</keyword>
<dbReference type="PIRSF" id="PIRSF000390">
    <property type="entry name" value="PLP_StrS"/>
    <property type="match status" value="1"/>
</dbReference>
<evidence type="ECO:0000256" key="4">
    <source>
        <dbReference type="PIRSR" id="PIRSR000390-2"/>
    </source>
</evidence>
<gene>
    <name evidence="6" type="ORF">FIV42_13445</name>
</gene>
<keyword evidence="1 4" id="KW-0663">Pyridoxal phosphate</keyword>
<dbReference type="InterPro" id="IPR015422">
    <property type="entry name" value="PyrdxlP-dep_Trfase_small"/>
</dbReference>
<evidence type="ECO:0000313" key="6">
    <source>
        <dbReference type="EMBL" id="QDG51714.1"/>
    </source>
</evidence>
<dbReference type="Gene3D" id="3.40.640.10">
    <property type="entry name" value="Type I PLP-dependent aspartate aminotransferase-like (Major domain)"/>
    <property type="match status" value="1"/>
</dbReference>